<evidence type="ECO:0000256" key="3">
    <source>
        <dbReference type="ARBA" id="ARBA00022475"/>
    </source>
</evidence>
<protein>
    <submittedName>
        <fullName evidence="9">Binding-protein-dependent transport system inner membrane component</fullName>
    </submittedName>
</protein>
<keyword evidence="5 7" id="KW-1133">Transmembrane helix</keyword>
<dbReference type="Gene3D" id="1.10.3720.10">
    <property type="entry name" value="MetI-like"/>
    <property type="match status" value="1"/>
</dbReference>
<comment type="similarity">
    <text evidence="7">Belongs to the binding-protein-dependent transport system permease family.</text>
</comment>
<feature type="transmembrane region" description="Helical" evidence="7">
    <location>
        <begin position="254"/>
        <end position="272"/>
    </location>
</feature>
<keyword evidence="3" id="KW-1003">Cell membrane</keyword>
<dbReference type="PROSITE" id="PS50928">
    <property type="entry name" value="ABC_TM1"/>
    <property type="match status" value="1"/>
</dbReference>
<feature type="domain" description="ABC transmembrane type-1" evidence="8">
    <location>
        <begin position="77"/>
        <end position="275"/>
    </location>
</feature>
<dbReference type="Pfam" id="PF00528">
    <property type="entry name" value="BPD_transp_1"/>
    <property type="match status" value="1"/>
</dbReference>
<evidence type="ECO:0000256" key="5">
    <source>
        <dbReference type="ARBA" id="ARBA00022989"/>
    </source>
</evidence>
<dbReference type="InterPro" id="IPR000515">
    <property type="entry name" value="MetI-like"/>
</dbReference>
<proteinExistence type="inferred from homology"/>
<evidence type="ECO:0000256" key="7">
    <source>
        <dbReference type="RuleBase" id="RU363032"/>
    </source>
</evidence>
<dbReference type="Proteomes" id="UP000252254">
    <property type="component" value="Unassembled WGS sequence"/>
</dbReference>
<name>A0A366E1E1_9BACI</name>
<keyword evidence="2 7" id="KW-0813">Transport</keyword>
<evidence type="ECO:0000313" key="9">
    <source>
        <dbReference type="EMBL" id="RBO95314.1"/>
    </source>
</evidence>
<feature type="transmembrane region" description="Helical" evidence="7">
    <location>
        <begin position="14"/>
        <end position="37"/>
    </location>
</feature>
<dbReference type="GO" id="GO:0005886">
    <property type="term" value="C:plasma membrane"/>
    <property type="evidence" value="ECO:0007669"/>
    <property type="project" value="UniProtKB-SubCell"/>
</dbReference>
<dbReference type="SUPFAM" id="SSF161098">
    <property type="entry name" value="MetI-like"/>
    <property type="match status" value="1"/>
</dbReference>
<dbReference type="PANTHER" id="PTHR30465">
    <property type="entry name" value="INNER MEMBRANE ABC TRANSPORTER"/>
    <property type="match status" value="1"/>
</dbReference>
<feature type="transmembrane region" description="Helical" evidence="7">
    <location>
        <begin position="223"/>
        <end position="242"/>
    </location>
</feature>
<keyword evidence="10" id="KW-1185">Reference proteome</keyword>
<dbReference type="OrthoDB" id="2958608at2"/>
<dbReference type="InterPro" id="IPR035906">
    <property type="entry name" value="MetI-like_sf"/>
</dbReference>
<dbReference type="PANTHER" id="PTHR30465:SF44">
    <property type="entry name" value="ABC-TYPE DIPEPTIDE_OLIGOPEPTIDE TRANSPORT SYSTEM, PERMEASE COMPONENT"/>
    <property type="match status" value="1"/>
</dbReference>
<gene>
    <name evidence="9" type="ORF">DES48_10822</name>
</gene>
<dbReference type="EMBL" id="QNRI01000008">
    <property type="protein sequence ID" value="RBO95314.1"/>
    <property type="molecule type" value="Genomic_DNA"/>
</dbReference>
<evidence type="ECO:0000256" key="4">
    <source>
        <dbReference type="ARBA" id="ARBA00022692"/>
    </source>
</evidence>
<dbReference type="RefSeq" id="WP_113869290.1">
    <property type="nucleotide sequence ID" value="NZ_BAABQN010000012.1"/>
</dbReference>
<sequence>MRFSLIVREVCKPLILIFGIFIISLLPVFITMNGFAWPGINPLSDLLYTVFHPSTLTYTNPTSGVERTVFPIIFTAFKSSIIVLSMALLFSFVVALVGAIIVYQLPKKAINPIKLMLSCMQSIPDVVYVIFSYMCLIFSYRLTGRNFFNITGAGEEEAIVVPSVVLAILPTIYFFQYMLELMEEEEKTAYFEFAVSKGFKKYYILVKHVICNMLVRLAHQGKFLFGIMITNLFIVEYLYGNFGLTSFLFAYREPSLFFVSALLFFIPVYLFLKIIQLVIYLTTHQEVEV</sequence>
<feature type="transmembrane region" description="Helical" evidence="7">
    <location>
        <begin position="159"/>
        <end position="179"/>
    </location>
</feature>
<comment type="caution">
    <text evidence="9">The sequence shown here is derived from an EMBL/GenBank/DDBJ whole genome shotgun (WGS) entry which is preliminary data.</text>
</comment>
<evidence type="ECO:0000256" key="1">
    <source>
        <dbReference type="ARBA" id="ARBA00004651"/>
    </source>
</evidence>
<evidence type="ECO:0000256" key="6">
    <source>
        <dbReference type="ARBA" id="ARBA00023136"/>
    </source>
</evidence>
<accession>A0A366E1E1</accession>
<dbReference type="AlphaFoldDB" id="A0A366E1E1"/>
<comment type="subcellular location">
    <subcellularLocation>
        <location evidence="1 7">Cell membrane</location>
        <topology evidence="1 7">Multi-pass membrane protein</topology>
    </subcellularLocation>
</comment>
<reference evidence="9 10" key="1">
    <citation type="submission" date="2018-06" db="EMBL/GenBank/DDBJ databases">
        <title>Genomic Encyclopedia of Type Strains, Phase IV (KMG-IV): sequencing the most valuable type-strain genomes for metagenomic binning, comparative biology and taxonomic classification.</title>
        <authorList>
            <person name="Goeker M."/>
        </authorList>
    </citation>
    <scope>NUCLEOTIDE SEQUENCE [LARGE SCALE GENOMIC DNA]</scope>
    <source>
        <strain evidence="9 10">DSM 15140</strain>
    </source>
</reference>
<evidence type="ECO:0000259" key="8">
    <source>
        <dbReference type="PROSITE" id="PS50928"/>
    </source>
</evidence>
<organism evidence="9 10">
    <name type="scientific">Paraliobacillus ryukyuensis</name>
    <dbReference type="NCBI Taxonomy" id="200904"/>
    <lineage>
        <taxon>Bacteria</taxon>
        <taxon>Bacillati</taxon>
        <taxon>Bacillota</taxon>
        <taxon>Bacilli</taxon>
        <taxon>Bacillales</taxon>
        <taxon>Bacillaceae</taxon>
        <taxon>Paraliobacillus</taxon>
    </lineage>
</organism>
<evidence type="ECO:0000256" key="2">
    <source>
        <dbReference type="ARBA" id="ARBA00022448"/>
    </source>
</evidence>
<keyword evidence="4 7" id="KW-0812">Transmembrane</keyword>
<dbReference type="GO" id="GO:0055085">
    <property type="term" value="P:transmembrane transport"/>
    <property type="evidence" value="ECO:0007669"/>
    <property type="project" value="InterPro"/>
</dbReference>
<dbReference type="STRING" id="200904.GCA_900168775_02798"/>
<feature type="transmembrane region" description="Helical" evidence="7">
    <location>
        <begin position="115"/>
        <end position="139"/>
    </location>
</feature>
<keyword evidence="6 7" id="KW-0472">Membrane</keyword>
<feature type="transmembrane region" description="Helical" evidence="7">
    <location>
        <begin position="81"/>
        <end position="103"/>
    </location>
</feature>
<evidence type="ECO:0000313" key="10">
    <source>
        <dbReference type="Proteomes" id="UP000252254"/>
    </source>
</evidence>